<accession>A0ABN9L1P7</accession>
<name>A0ABN9L1P7_9NEOB</name>
<protein>
    <recommendedName>
        <fullName evidence="1">Reverse transcriptase domain-containing protein</fullName>
    </recommendedName>
</protein>
<dbReference type="PANTHER" id="PTHR21301:SF12">
    <property type="match status" value="1"/>
</dbReference>
<dbReference type="Proteomes" id="UP001176940">
    <property type="component" value="Unassembled WGS sequence"/>
</dbReference>
<gene>
    <name evidence="2" type="ORF">RIMI_LOCUS3434946</name>
</gene>
<dbReference type="EMBL" id="CAUEEQ010005157">
    <property type="protein sequence ID" value="CAJ0928437.1"/>
    <property type="molecule type" value="Genomic_DNA"/>
</dbReference>
<sequence length="210" mass="24417">MIDVKLSEYLINTQPMTPVVYIYCRNASGCTLVTLDVNSLYTCINHQRGIDAVQWFLTEYTNFSPDQLQFCMDLLVLVLHKNFFLFSDQYYIQKTGTAMGSNMAPPYANIFMFMAAFEETYVYTHLLFQKHSIYWKRYIDDVFMIWKGDEDLLLQFVSDMNSCVPNLSFSIQKSTTSINFLDTMITLEADGNLDVDLYCKPTDKKQFIAL</sequence>
<dbReference type="InterPro" id="IPR000477">
    <property type="entry name" value="RT_dom"/>
</dbReference>
<comment type="caution">
    <text evidence="2">The sequence shown here is derived from an EMBL/GenBank/DDBJ whole genome shotgun (WGS) entry which is preliminary data.</text>
</comment>
<dbReference type="PROSITE" id="PS50878">
    <property type="entry name" value="RT_POL"/>
    <property type="match status" value="1"/>
</dbReference>
<keyword evidence="3" id="KW-1185">Reference proteome</keyword>
<dbReference type="Pfam" id="PF00078">
    <property type="entry name" value="RVT_1"/>
    <property type="match status" value="1"/>
</dbReference>
<evidence type="ECO:0000313" key="3">
    <source>
        <dbReference type="Proteomes" id="UP001176940"/>
    </source>
</evidence>
<evidence type="ECO:0000259" key="1">
    <source>
        <dbReference type="PROSITE" id="PS50878"/>
    </source>
</evidence>
<feature type="domain" description="Reverse transcriptase" evidence="1">
    <location>
        <begin position="1"/>
        <end position="210"/>
    </location>
</feature>
<proteinExistence type="predicted"/>
<organism evidence="2 3">
    <name type="scientific">Ranitomeya imitator</name>
    <name type="common">mimic poison frog</name>
    <dbReference type="NCBI Taxonomy" id="111125"/>
    <lineage>
        <taxon>Eukaryota</taxon>
        <taxon>Metazoa</taxon>
        <taxon>Chordata</taxon>
        <taxon>Craniata</taxon>
        <taxon>Vertebrata</taxon>
        <taxon>Euteleostomi</taxon>
        <taxon>Amphibia</taxon>
        <taxon>Batrachia</taxon>
        <taxon>Anura</taxon>
        <taxon>Neobatrachia</taxon>
        <taxon>Hyloidea</taxon>
        <taxon>Dendrobatidae</taxon>
        <taxon>Dendrobatinae</taxon>
        <taxon>Ranitomeya</taxon>
    </lineage>
</organism>
<dbReference type="PANTHER" id="PTHR21301">
    <property type="entry name" value="REVERSE TRANSCRIPTASE"/>
    <property type="match status" value="1"/>
</dbReference>
<reference evidence="2" key="1">
    <citation type="submission" date="2023-07" db="EMBL/GenBank/DDBJ databases">
        <authorList>
            <person name="Stuckert A."/>
        </authorList>
    </citation>
    <scope>NUCLEOTIDE SEQUENCE</scope>
</reference>
<evidence type="ECO:0000313" key="2">
    <source>
        <dbReference type="EMBL" id="CAJ0928437.1"/>
    </source>
</evidence>